<protein>
    <recommendedName>
        <fullName evidence="2">WYL domain-containing protein</fullName>
    </recommendedName>
</protein>
<evidence type="ECO:0000256" key="1">
    <source>
        <dbReference type="SAM" id="Phobius"/>
    </source>
</evidence>
<dbReference type="AlphaFoldDB" id="A0A7Y3YRY8"/>
<organism evidence="3 4">
    <name type="scientific">Vibrio chagasii</name>
    <dbReference type="NCBI Taxonomy" id="170679"/>
    <lineage>
        <taxon>Bacteria</taxon>
        <taxon>Pseudomonadati</taxon>
        <taxon>Pseudomonadota</taxon>
        <taxon>Gammaproteobacteria</taxon>
        <taxon>Vibrionales</taxon>
        <taxon>Vibrionaceae</taxon>
        <taxon>Vibrio</taxon>
    </lineage>
</organism>
<feature type="transmembrane region" description="Helical" evidence="1">
    <location>
        <begin position="37"/>
        <end position="57"/>
    </location>
</feature>
<evidence type="ECO:0000259" key="2">
    <source>
        <dbReference type="Pfam" id="PF13280"/>
    </source>
</evidence>
<dbReference type="Pfam" id="PF13280">
    <property type="entry name" value="WYL"/>
    <property type="match status" value="1"/>
</dbReference>
<reference evidence="3 4" key="1">
    <citation type="submission" date="2019-09" db="EMBL/GenBank/DDBJ databases">
        <title>Draft genome sequencing and comparative genomics of hatchery-associated Vibrios.</title>
        <authorList>
            <person name="Kehlet-Delgado H."/>
            <person name="Mueller R.S."/>
        </authorList>
    </citation>
    <scope>NUCLEOTIDE SEQUENCE [LARGE SCALE GENOMIC DNA]</scope>
    <source>
        <strain evidence="3 4">00-90-10</strain>
    </source>
</reference>
<dbReference type="InterPro" id="IPR026881">
    <property type="entry name" value="WYL_dom"/>
</dbReference>
<feature type="transmembrane region" description="Helical" evidence="1">
    <location>
        <begin position="6"/>
        <end position="25"/>
    </location>
</feature>
<evidence type="ECO:0000313" key="3">
    <source>
        <dbReference type="EMBL" id="NOH35641.1"/>
    </source>
</evidence>
<accession>A0A7Y3YRY8</accession>
<keyword evidence="1" id="KW-1133">Transmembrane helix</keyword>
<sequence length="172" mass="19298">MSFWFHWAMISLPFPLVLVAMRKYLKEEIPEEDAPSSVEMGWMVAHVAGLIICLFFGGWAIYISIVAVVAVGYLILVGIAKLLGVEDSKIHTKVTESDNSVLNEIELHKEYAMTYRDSKGNVSERRIVLHGVEHKNGEEYLQAVCLLRNSSRTFKASNVVSLLDTETGEILI</sequence>
<name>A0A7Y3YRY8_9VIBR</name>
<keyword evidence="1" id="KW-0812">Transmembrane</keyword>
<feature type="domain" description="WYL" evidence="2">
    <location>
        <begin position="108"/>
        <end position="159"/>
    </location>
</feature>
<dbReference type="Proteomes" id="UP000525336">
    <property type="component" value="Unassembled WGS sequence"/>
</dbReference>
<keyword evidence="1" id="KW-0472">Membrane</keyword>
<comment type="caution">
    <text evidence="3">The sequence shown here is derived from an EMBL/GenBank/DDBJ whole genome shotgun (WGS) entry which is preliminary data.</text>
</comment>
<gene>
    <name evidence="3" type="ORF">F0245_20145</name>
</gene>
<evidence type="ECO:0000313" key="4">
    <source>
        <dbReference type="Proteomes" id="UP000525336"/>
    </source>
</evidence>
<feature type="transmembrane region" description="Helical" evidence="1">
    <location>
        <begin position="63"/>
        <end position="83"/>
    </location>
</feature>
<dbReference type="RefSeq" id="WP_171368990.1">
    <property type="nucleotide sequence ID" value="NZ_VTXW01000025.1"/>
</dbReference>
<proteinExistence type="predicted"/>
<dbReference type="EMBL" id="VTXW01000025">
    <property type="protein sequence ID" value="NOH35641.1"/>
    <property type="molecule type" value="Genomic_DNA"/>
</dbReference>